<comment type="caution">
    <text evidence="3">The sequence shown here is derived from an EMBL/GenBank/DDBJ whole genome shotgun (WGS) entry which is preliminary data.</text>
</comment>
<evidence type="ECO:0000256" key="2">
    <source>
        <dbReference type="SAM" id="Phobius"/>
    </source>
</evidence>
<organism evidence="3 4">
    <name type="scientific">Candidatus Ryanbacteria bacterium RIFCSPHIGHO2_02_FULL_45_13b</name>
    <dbReference type="NCBI Taxonomy" id="1802117"/>
    <lineage>
        <taxon>Bacteria</taxon>
        <taxon>Candidatus Ryaniibacteriota</taxon>
    </lineage>
</organism>
<feature type="region of interest" description="Disordered" evidence="1">
    <location>
        <begin position="54"/>
        <end position="75"/>
    </location>
</feature>
<evidence type="ECO:0000256" key="1">
    <source>
        <dbReference type="SAM" id="MobiDB-lite"/>
    </source>
</evidence>
<dbReference type="AlphaFoldDB" id="A0A1G2GAM9"/>
<dbReference type="STRING" id="1802117.A3J54_01925"/>
<evidence type="ECO:0000313" key="4">
    <source>
        <dbReference type="Proteomes" id="UP000176576"/>
    </source>
</evidence>
<keyword evidence="2" id="KW-1133">Transmembrane helix</keyword>
<reference evidence="3 4" key="1">
    <citation type="journal article" date="2016" name="Nat. Commun.">
        <title>Thousands of microbial genomes shed light on interconnected biogeochemical processes in an aquifer system.</title>
        <authorList>
            <person name="Anantharaman K."/>
            <person name="Brown C.T."/>
            <person name="Hug L.A."/>
            <person name="Sharon I."/>
            <person name="Castelle C.J."/>
            <person name="Probst A.J."/>
            <person name="Thomas B.C."/>
            <person name="Singh A."/>
            <person name="Wilkins M.J."/>
            <person name="Karaoz U."/>
            <person name="Brodie E.L."/>
            <person name="Williams K.H."/>
            <person name="Hubbard S.S."/>
            <person name="Banfield J.F."/>
        </authorList>
    </citation>
    <scope>NUCLEOTIDE SEQUENCE [LARGE SCALE GENOMIC DNA]</scope>
</reference>
<sequence>MQKGFPKTLIILMIAVIGVVGYFLFVHQYCERVADDFVVCSKGYISKVLQKDGQSSLSPSEAGAPVPLSTAGQTDTSDWKTYRNEEYGFEFKYPDTYIVEPGRGNGNIISYSSGKSNHIEMARIPDEFTGLSPINLKDKNDFYLYVEKYLDAYIESQSEDRELYSLIKTSLDSRTAVSIQDKRNLMAKWFVVYTGNSVLEMISIAFSVENEQLQEAILSTFKFID</sequence>
<dbReference type="EMBL" id="MHNN01000004">
    <property type="protein sequence ID" value="OGZ46948.1"/>
    <property type="molecule type" value="Genomic_DNA"/>
</dbReference>
<proteinExistence type="predicted"/>
<protein>
    <submittedName>
        <fullName evidence="3">Uncharacterized protein</fullName>
    </submittedName>
</protein>
<name>A0A1G2GAM9_9BACT</name>
<gene>
    <name evidence="3" type="ORF">A3J54_01925</name>
</gene>
<keyword evidence="2" id="KW-0812">Transmembrane</keyword>
<dbReference type="Proteomes" id="UP000176576">
    <property type="component" value="Unassembled WGS sequence"/>
</dbReference>
<evidence type="ECO:0000313" key="3">
    <source>
        <dbReference type="EMBL" id="OGZ46948.1"/>
    </source>
</evidence>
<accession>A0A1G2GAM9</accession>
<keyword evidence="2" id="KW-0472">Membrane</keyword>
<feature type="transmembrane region" description="Helical" evidence="2">
    <location>
        <begin position="9"/>
        <end position="29"/>
    </location>
</feature>